<dbReference type="PANTHER" id="PTHR21113:SF4">
    <property type="entry name" value="CHITIN-BINDING TYPE-4 DOMAIN-CONTAINING PROTEIN"/>
    <property type="match status" value="1"/>
</dbReference>
<proteinExistence type="predicted"/>
<feature type="compositionally biased region" description="Basic residues" evidence="1">
    <location>
        <begin position="244"/>
        <end position="272"/>
    </location>
</feature>
<dbReference type="OrthoDB" id="64893at2759"/>
<dbReference type="Proteomes" id="UP000838756">
    <property type="component" value="Unassembled WGS sequence"/>
</dbReference>
<evidence type="ECO:0000259" key="3">
    <source>
        <dbReference type="Pfam" id="PF03067"/>
    </source>
</evidence>
<protein>
    <submittedName>
        <fullName evidence="4">Jg17385 protein</fullName>
    </submittedName>
</protein>
<comment type="caution">
    <text evidence="4">The sequence shown here is derived from an EMBL/GenBank/DDBJ whole genome shotgun (WGS) entry which is preliminary data.</text>
</comment>
<feature type="region of interest" description="Disordered" evidence="1">
    <location>
        <begin position="244"/>
        <end position="278"/>
    </location>
</feature>
<feature type="chain" id="PRO_5035898559" evidence="2">
    <location>
        <begin position="24"/>
        <end position="278"/>
    </location>
</feature>
<dbReference type="PANTHER" id="PTHR21113">
    <property type="entry name" value="AGAP001705-PA"/>
    <property type="match status" value="1"/>
</dbReference>
<evidence type="ECO:0000313" key="5">
    <source>
        <dbReference type="Proteomes" id="UP000838756"/>
    </source>
</evidence>
<keyword evidence="5" id="KW-1185">Reference proteome</keyword>
<feature type="signal peptide" evidence="2">
    <location>
        <begin position="1"/>
        <end position="23"/>
    </location>
</feature>
<reference evidence="4" key="1">
    <citation type="submission" date="2022-03" db="EMBL/GenBank/DDBJ databases">
        <authorList>
            <person name="Lindestad O."/>
        </authorList>
    </citation>
    <scope>NUCLEOTIDE SEQUENCE</scope>
</reference>
<name>A0A8S4RZI0_9NEOP</name>
<keyword evidence="2" id="KW-0732">Signal</keyword>
<dbReference type="Pfam" id="PF03067">
    <property type="entry name" value="LPMO_10"/>
    <property type="match status" value="1"/>
</dbReference>
<evidence type="ECO:0000313" key="4">
    <source>
        <dbReference type="EMBL" id="CAH2243281.1"/>
    </source>
</evidence>
<feature type="domain" description="Chitin-binding type-4" evidence="3">
    <location>
        <begin position="24"/>
        <end position="207"/>
    </location>
</feature>
<dbReference type="AlphaFoldDB" id="A0A8S4RZI0"/>
<accession>A0A8S4RZI0</accession>
<dbReference type="InterPro" id="IPR004302">
    <property type="entry name" value="Cellulose/chitin-bd_N"/>
</dbReference>
<sequence>MHKNCKMLLNLVALAAAVAAVAGHGRVLGPPSRASMWRSGFPMEPNYDDDGLNCGGFARQYLTNGGKCGLCGDPYDVEEPRPHELGGLYGQGIIVAKYEAGQVINATVQISAYHRGYWVFKICPDPHITDQSCFDQHPVELEEGGTRFYPPKEGIYSLNYRLPKGLICEHCVLQWRYIAGNNWGICEDETQGLGCGNQETFGACSDISIRIPVDSFPIEAVPLNGIDQGLLDFLRNMILRPPPKKYYSKHSLKKKKNHRQPRSRKHSKKKKVSFWQYD</sequence>
<gene>
    <name evidence="4" type="primary">jg17385</name>
    <name evidence="4" type="ORF">PAEG_LOCUS19444</name>
</gene>
<evidence type="ECO:0000256" key="2">
    <source>
        <dbReference type="SAM" id="SignalP"/>
    </source>
</evidence>
<evidence type="ECO:0000256" key="1">
    <source>
        <dbReference type="SAM" id="MobiDB-lite"/>
    </source>
</evidence>
<organism evidence="4 5">
    <name type="scientific">Pararge aegeria aegeria</name>
    <dbReference type="NCBI Taxonomy" id="348720"/>
    <lineage>
        <taxon>Eukaryota</taxon>
        <taxon>Metazoa</taxon>
        <taxon>Ecdysozoa</taxon>
        <taxon>Arthropoda</taxon>
        <taxon>Hexapoda</taxon>
        <taxon>Insecta</taxon>
        <taxon>Pterygota</taxon>
        <taxon>Neoptera</taxon>
        <taxon>Endopterygota</taxon>
        <taxon>Lepidoptera</taxon>
        <taxon>Glossata</taxon>
        <taxon>Ditrysia</taxon>
        <taxon>Papilionoidea</taxon>
        <taxon>Nymphalidae</taxon>
        <taxon>Satyrinae</taxon>
        <taxon>Satyrini</taxon>
        <taxon>Parargina</taxon>
        <taxon>Pararge</taxon>
    </lineage>
</organism>
<dbReference type="EMBL" id="CAKXAJ010025735">
    <property type="protein sequence ID" value="CAH2243281.1"/>
    <property type="molecule type" value="Genomic_DNA"/>
</dbReference>